<dbReference type="InParanoid" id="F0ZXZ0"/>
<evidence type="ECO:0000256" key="12">
    <source>
        <dbReference type="ARBA" id="ARBA00048843"/>
    </source>
</evidence>
<evidence type="ECO:0000256" key="3">
    <source>
        <dbReference type="ARBA" id="ARBA00022516"/>
    </source>
</evidence>
<organism evidence="14 15">
    <name type="scientific">Dictyostelium purpureum</name>
    <name type="common">Slime mold</name>
    <dbReference type="NCBI Taxonomy" id="5786"/>
    <lineage>
        <taxon>Eukaryota</taxon>
        <taxon>Amoebozoa</taxon>
        <taxon>Evosea</taxon>
        <taxon>Eumycetozoa</taxon>
        <taxon>Dictyostelia</taxon>
        <taxon>Dictyosteliales</taxon>
        <taxon>Dictyosteliaceae</taxon>
        <taxon>Dictyostelium</taxon>
    </lineage>
</organism>
<dbReference type="CDD" id="cd08290">
    <property type="entry name" value="ETR"/>
    <property type="match status" value="1"/>
</dbReference>
<keyword evidence="7" id="KW-0560">Oxidoreductase</keyword>
<keyword evidence="9" id="KW-0496">Mitochondrion</keyword>
<dbReference type="Proteomes" id="UP000001064">
    <property type="component" value="Unassembled WGS sequence"/>
</dbReference>
<evidence type="ECO:0000256" key="10">
    <source>
        <dbReference type="ARBA" id="ARBA00023160"/>
    </source>
</evidence>
<dbReference type="OMA" id="YGYTQSK"/>
<dbReference type="SMART" id="SM00829">
    <property type="entry name" value="PKS_ER"/>
    <property type="match status" value="1"/>
</dbReference>
<dbReference type="GeneID" id="10506033"/>
<dbReference type="Pfam" id="PF08240">
    <property type="entry name" value="ADH_N"/>
    <property type="match status" value="1"/>
</dbReference>
<evidence type="ECO:0000259" key="13">
    <source>
        <dbReference type="SMART" id="SM00829"/>
    </source>
</evidence>
<evidence type="ECO:0000256" key="1">
    <source>
        <dbReference type="ARBA" id="ARBA00004173"/>
    </source>
</evidence>
<keyword evidence="5" id="KW-0521">NADP</keyword>
<keyword evidence="15" id="KW-1185">Reference proteome</keyword>
<dbReference type="AlphaFoldDB" id="F0ZXZ0"/>
<evidence type="ECO:0000256" key="2">
    <source>
        <dbReference type="ARBA" id="ARBA00010371"/>
    </source>
</evidence>
<evidence type="ECO:0000256" key="6">
    <source>
        <dbReference type="ARBA" id="ARBA00022946"/>
    </source>
</evidence>
<dbReference type="GO" id="GO:0005739">
    <property type="term" value="C:mitochondrion"/>
    <property type="evidence" value="ECO:0000318"/>
    <property type="project" value="GO_Central"/>
</dbReference>
<dbReference type="InterPro" id="IPR051034">
    <property type="entry name" value="Mito_Enoyl-ACP_Reductase"/>
</dbReference>
<dbReference type="EC" id="1.3.1.104" evidence="11"/>
<comment type="similarity">
    <text evidence="2">Belongs to the zinc-containing alcohol dehydrogenase family. Quinone oxidoreductase subfamily.</text>
</comment>
<dbReference type="InterPro" id="IPR013149">
    <property type="entry name" value="ADH-like_C"/>
</dbReference>
<proteinExistence type="inferred from homology"/>
<accession>F0ZXZ0</accession>
<dbReference type="RefSeq" id="XP_003292285.1">
    <property type="nucleotide sequence ID" value="XM_003292237.1"/>
</dbReference>
<evidence type="ECO:0000256" key="7">
    <source>
        <dbReference type="ARBA" id="ARBA00023002"/>
    </source>
</evidence>
<dbReference type="eggNOG" id="KOG0025">
    <property type="taxonomic scope" value="Eukaryota"/>
</dbReference>
<dbReference type="VEuPathDB" id="AmoebaDB:DICPUDRAFT_50320"/>
<dbReference type="FunFam" id="3.40.50.720:FF:000112">
    <property type="entry name" value="Enoyl-[acyl-carrier-protein] reductase 1, mitochondrial"/>
    <property type="match status" value="1"/>
</dbReference>
<dbReference type="InterPro" id="IPR011032">
    <property type="entry name" value="GroES-like_sf"/>
</dbReference>
<protein>
    <recommendedName>
        <fullName evidence="11">enoyl-[acyl-carrier-protein] reductase</fullName>
        <ecNumber evidence="11">1.3.1.104</ecNumber>
    </recommendedName>
</protein>
<evidence type="ECO:0000256" key="8">
    <source>
        <dbReference type="ARBA" id="ARBA00023098"/>
    </source>
</evidence>
<dbReference type="GO" id="GO:0006631">
    <property type="term" value="P:fatty acid metabolic process"/>
    <property type="evidence" value="ECO:0000318"/>
    <property type="project" value="GO_Central"/>
</dbReference>
<dbReference type="SUPFAM" id="SSF51735">
    <property type="entry name" value="NAD(P)-binding Rossmann-fold domains"/>
    <property type="match status" value="1"/>
</dbReference>
<dbReference type="FunFam" id="3.90.180.10:FF:000094">
    <property type="entry name" value="Enoyl-[acyl-carrier-protein] reductase, mitochondrial"/>
    <property type="match status" value="1"/>
</dbReference>
<dbReference type="GO" id="GO:0006633">
    <property type="term" value="P:fatty acid biosynthetic process"/>
    <property type="evidence" value="ECO:0007669"/>
    <property type="project" value="UniProtKB-KW"/>
</dbReference>
<comment type="catalytic activity">
    <reaction evidence="12">
        <text>a 2,3-saturated acyl-[ACP] + NADP(+) = a (2E)-enoyl-[ACP] + NADPH + H(+)</text>
        <dbReference type="Rhea" id="RHEA:22564"/>
        <dbReference type="Rhea" id="RHEA-COMP:9925"/>
        <dbReference type="Rhea" id="RHEA-COMP:9926"/>
        <dbReference type="ChEBI" id="CHEBI:15378"/>
        <dbReference type="ChEBI" id="CHEBI:57783"/>
        <dbReference type="ChEBI" id="CHEBI:58349"/>
        <dbReference type="ChEBI" id="CHEBI:78784"/>
        <dbReference type="ChEBI" id="CHEBI:78785"/>
        <dbReference type="EC" id="1.3.1.104"/>
    </reaction>
</comment>
<evidence type="ECO:0000313" key="15">
    <source>
        <dbReference type="Proteomes" id="UP000001064"/>
    </source>
</evidence>
<keyword evidence="8" id="KW-0443">Lipid metabolism</keyword>
<evidence type="ECO:0000256" key="9">
    <source>
        <dbReference type="ARBA" id="ARBA00023128"/>
    </source>
</evidence>
<keyword evidence="10" id="KW-0275">Fatty acid biosynthesis</keyword>
<dbReference type="Gene3D" id="3.90.180.10">
    <property type="entry name" value="Medium-chain alcohol dehydrogenases, catalytic domain"/>
    <property type="match status" value="1"/>
</dbReference>
<sequence>MLNTRLLTRFVRQYTTSRAVKITQNGDPTSVLKIEEESIPAVKGSDILVEMLHAPINPADINLIKGTYGTSVPVSSVAGMEGVGIVKNVGNQVSGFKENDIVIPSLNSHFGSWRTQGLFKEKDLIKAPADIPAEYLATVSINPTTAYILLKDFVNLQEGDVIIQNAANSMVGLSVVQIAKSRGIKTINVIRNGPDFEDNVNRIKKLGGDIVVSDKYIRTPAFQRLIADLPRPKLALNAVGGASATELVRILGDNGTIVTYGGMSREPVVIPTSHLVFRNIKSQGFWLNRWISENSLADRTKIINNIFDLYRKQNFKLMIEKHKFSDFEAALEKSQQGGNGRKIVLDLQL</sequence>
<dbReference type="OrthoDB" id="7482721at2759"/>
<keyword evidence="4" id="KW-0276">Fatty acid metabolism</keyword>
<dbReference type="GO" id="GO:0141148">
    <property type="term" value="F:enoyl-[acyl-carrier-protein] reductase (NADPH) activity"/>
    <property type="evidence" value="ECO:0007669"/>
    <property type="project" value="UniProtKB-EC"/>
</dbReference>
<evidence type="ECO:0000256" key="5">
    <source>
        <dbReference type="ARBA" id="ARBA00022857"/>
    </source>
</evidence>
<dbReference type="EMBL" id="GL871270">
    <property type="protein sequence ID" value="EGC31196.1"/>
    <property type="molecule type" value="Genomic_DNA"/>
</dbReference>
<dbReference type="InterPro" id="IPR020843">
    <property type="entry name" value="ER"/>
</dbReference>
<evidence type="ECO:0000256" key="11">
    <source>
        <dbReference type="ARBA" id="ARBA00038963"/>
    </source>
</evidence>
<dbReference type="FunCoup" id="F0ZXZ0">
    <property type="interactions" value="890"/>
</dbReference>
<keyword evidence="6" id="KW-0809">Transit peptide</keyword>
<name>F0ZXZ0_DICPU</name>
<dbReference type="InterPro" id="IPR036291">
    <property type="entry name" value="NAD(P)-bd_dom_sf"/>
</dbReference>
<evidence type="ECO:0000256" key="4">
    <source>
        <dbReference type="ARBA" id="ARBA00022832"/>
    </source>
</evidence>
<dbReference type="STRING" id="5786.F0ZXZ0"/>
<dbReference type="PANTHER" id="PTHR43981:SF2">
    <property type="entry name" value="ENOYL-[ACYL-CARRIER-PROTEIN] REDUCTASE, MITOCHONDRIAL"/>
    <property type="match status" value="1"/>
</dbReference>
<dbReference type="PANTHER" id="PTHR43981">
    <property type="entry name" value="ENOYL-[ACYL-CARRIER-PROTEIN] REDUCTASE, MITOCHONDRIAL"/>
    <property type="match status" value="1"/>
</dbReference>
<feature type="domain" description="Enoyl reductase (ER)" evidence="13">
    <location>
        <begin position="27"/>
        <end position="345"/>
    </location>
</feature>
<evidence type="ECO:0000313" key="14">
    <source>
        <dbReference type="EMBL" id="EGC31196.1"/>
    </source>
</evidence>
<comment type="subcellular location">
    <subcellularLocation>
        <location evidence="1">Mitochondrion</location>
    </subcellularLocation>
</comment>
<reference evidence="15" key="1">
    <citation type="journal article" date="2011" name="Genome Biol.">
        <title>Comparative genomics of the social amoebae Dictyostelium discoideum and Dictyostelium purpureum.</title>
        <authorList>
            <consortium name="US DOE Joint Genome Institute (JGI-PGF)"/>
            <person name="Sucgang R."/>
            <person name="Kuo A."/>
            <person name="Tian X."/>
            <person name="Salerno W."/>
            <person name="Parikh A."/>
            <person name="Feasley C.L."/>
            <person name="Dalin E."/>
            <person name="Tu H."/>
            <person name="Huang E."/>
            <person name="Barry K."/>
            <person name="Lindquist E."/>
            <person name="Shapiro H."/>
            <person name="Bruce D."/>
            <person name="Schmutz J."/>
            <person name="Salamov A."/>
            <person name="Fey P."/>
            <person name="Gaudet P."/>
            <person name="Anjard C."/>
            <person name="Babu M.M."/>
            <person name="Basu S."/>
            <person name="Bushmanova Y."/>
            <person name="van der Wel H."/>
            <person name="Katoh-Kurasawa M."/>
            <person name="Dinh C."/>
            <person name="Coutinho P.M."/>
            <person name="Saito T."/>
            <person name="Elias M."/>
            <person name="Schaap P."/>
            <person name="Kay R.R."/>
            <person name="Henrissat B."/>
            <person name="Eichinger L."/>
            <person name="Rivero F."/>
            <person name="Putnam N.H."/>
            <person name="West C.M."/>
            <person name="Loomis W.F."/>
            <person name="Chisholm R.L."/>
            <person name="Shaulsky G."/>
            <person name="Strassmann J.E."/>
            <person name="Queller D.C."/>
            <person name="Kuspa A."/>
            <person name="Grigoriev I.V."/>
        </authorList>
    </citation>
    <scope>NUCLEOTIDE SEQUENCE [LARGE SCALE GENOMIC DNA]</scope>
    <source>
        <strain evidence="15">QSDP1</strain>
    </source>
</reference>
<gene>
    <name evidence="14" type="ORF">DICPUDRAFT_50320</name>
</gene>
<dbReference type="SUPFAM" id="SSF50129">
    <property type="entry name" value="GroES-like"/>
    <property type="match status" value="1"/>
</dbReference>
<dbReference type="Gene3D" id="3.40.50.720">
    <property type="entry name" value="NAD(P)-binding Rossmann-like Domain"/>
    <property type="match status" value="1"/>
</dbReference>
<dbReference type="InterPro" id="IPR013154">
    <property type="entry name" value="ADH-like_N"/>
</dbReference>
<dbReference type="KEGG" id="dpp:DICPUDRAFT_50320"/>
<dbReference type="Pfam" id="PF00107">
    <property type="entry name" value="ADH_zinc_N"/>
    <property type="match status" value="1"/>
</dbReference>
<keyword evidence="3" id="KW-0444">Lipid biosynthesis</keyword>